<dbReference type="Gene3D" id="3.90.380.10">
    <property type="entry name" value="Naphthalene 1,2-dioxygenase Alpha Subunit, Chain A, domain 1"/>
    <property type="match status" value="1"/>
</dbReference>
<dbReference type="AlphaFoldDB" id="A0A7S3S5A3"/>
<feature type="region of interest" description="Disordered" evidence="7">
    <location>
        <begin position="79"/>
        <end position="102"/>
    </location>
</feature>
<feature type="transmembrane region" description="Helical" evidence="8">
    <location>
        <begin position="383"/>
        <end position="403"/>
    </location>
</feature>
<feature type="transmembrane region" description="Helical" evidence="8">
    <location>
        <begin position="409"/>
        <end position="431"/>
    </location>
</feature>
<evidence type="ECO:0000256" key="4">
    <source>
        <dbReference type="ARBA" id="ARBA00022989"/>
    </source>
</evidence>
<evidence type="ECO:0000256" key="6">
    <source>
        <dbReference type="ARBA" id="ARBA00023136"/>
    </source>
</evidence>
<organism evidence="10">
    <name type="scientific">Emiliania huxleyi</name>
    <name type="common">Coccolithophore</name>
    <name type="synonym">Pontosphaera huxleyi</name>
    <dbReference type="NCBI Taxonomy" id="2903"/>
    <lineage>
        <taxon>Eukaryota</taxon>
        <taxon>Haptista</taxon>
        <taxon>Haptophyta</taxon>
        <taxon>Prymnesiophyceae</taxon>
        <taxon>Isochrysidales</taxon>
        <taxon>Noelaerhabdaceae</taxon>
        <taxon>Emiliania</taxon>
    </lineage>
</organism>
<accession>A0A7S3S5A3</accession>
<name>A0A7S3S5A3_EMIHU</name>
<gene>
    <name evidence="10" type="ORF">EHUX00137_LOCUS14081</name>
</gene>
<evidence type="ECO:0000256" key="7">
    <source>
        <dbReference type="SAM" id="MobiDB-lite"/>
    </source>
</evidence>
<dbReference type="GO" id="GO:0005737">
    <property type="term" value="C:cytoplasm"/>
    <property type="evidence" value="ECO:0007669"/>
    <property type="project" value="TreeGrafter"/>
</dbReference>
<evidence type="ECO:0000256" key="1">
    <source>
        <dbReference type="ARBA" id="ARBA00004370"/>
    </source>
</evidence>
<reference evidence="10" key="1">
    <citation type="submission" date="2021-01" db="EMBL/GenBank/DDBJ databases">
        <authorList>
            <person name="Corre E."/>
            <person name="Pelletier E."/>
            <person name="Niang G."/>
            <person name="Scheremetjew M."/>
            <person name="Finn R."/>
            <person name="Kale V."/>
            <person name="Holt S."/>
            <person name="Cochrane G."/>
            <person name="Meng A."/>
            <person name="Brown T."/>
            <person name="Cohen L."/>
        </authorList>
    </citation>
    <scope>NUCLEOTIDE SEQUENCE</scope>
    <source>
        <strain evidence="10">379</strain>
    </source>
</reference>
<dbReference type="GO" id="GO:0010277">
    <property type="term" value="F:chlorophyllide a oxygenase activity"/>
    <property type="evidence" value="ECO:0007669"/>
    <property type="project" value="InterPro"/>
</dbReference>
<feature type="domain" description="Pheophorbide a oxygenase" evidence="9">
    <location>
        <begin position="211"/>
        <end position="290"/>
    </location>
</feature>
<proteinExistence type="predicted"/>
<feature type="compositionally biased region" description="Basic residues" evidence="7">
    <location>
        <begin position="91"/>
        <end position="102"/>
    </location>
</feature>
<dbReference type="PANTHER" id="PTHR21266:SF32">
    <property type="entry name" value="CHOLESTEROL 7-DESATURASE NVD"/>
    <property type="match status" value="1"/>
</dbReference>
<evidence type="ECO:0000256" key="2">
    <source>
        <dbReference type="ARBA" id="ARBA00022692"/>
    </source>
</evidence>
<dbReference type="SUPFAM" id="SSF55961">
    <property type="entry name" value="Bet v1-like"/>
    <property type="match status" value="1"/>
</dbReference>
<dbReference type="InterPro" id="IPR013626">
    <property type="entry name" value="PaO"/>
</dbReference>
<evidence type="ECO:0000256" key="3">
    <source>
        <dbReference type="ARBA" id="ARBA00022946"/>
    </source>
</evidence>
<sequence>MKRGSSASPTRARTGWRRSPRVVSRWTPRARRGSSAPTTAGSLQAAASAPSCRSSRAPSPSCRCTARARTRCVRRRAWPTSFSEPPSAGPHHAHSPSRARRRPVGNASLAESVPLPLAPELDAEGWIYEQDYMRDLPYDYTTLVENIIDPSHVPVSHHGTVQGDRNLAQPIATSVSERMPPIGFQGKTEVPLHASSRLSFAQTKAVQTVTFTAPSLLAYRFSVPAGDASALFYPIPVARGRSRILVRRARNFRTERVMRTADLVAKHLENNIVFDQDMAFLCGQEARLQALRADGWGGAWRAKRDSEVGGGRSYVMPAEADRFVISFRKQLDAAAAALPWRSPPLAGEAHAPPMPRTVLLDRYEQHTKKCPTCMAALKLTERLIGVSASTSQVSLMAALVLAVTPAPPLALSLACAAAAAAYSAVLLRAYLVGPIIGALSNRVAAVPLAASAASAAILALAPGGRAARVAAAATPLATALCALYARRALDGLRARFIYTEEAKALQIS</sequence>
<dbReference type="InterPro" id="IPR050584">
    <property type="entry name" value="Cholesterol_7-desaturase"/>
</dbReference>
<keyword evidence="6 8" id="KW-0472">Membrane</keyword>
<feature type="transmembrane region" description="Helical" evidence="8">
    <location>
        <begin position="467"/>
        <end position="485"/>
    </location>
</feature>
<evidence type="ECO:0000259" key="9">
    <source>
        <dbReference type="Pfam" id="PF08417"/>
    </source>
</evidence>
<dbReference type="EMBL" id="HBIR01018673">
    <property type="protein sequence ID" value="CAE0544122.1"/>
    <property type="molecule type" value="Transcribed_RNA"/>
</dbReference>
<feature type="region of interest" description="Disordered" evidence="7">
    <location>
        <begin position="1"/>
        <end position="66"/>
    </location>
</feature>
<keyword evidence="2 8" id="KW-0812">Transmembrane</keyword>
<keyword evidence="4 8" id="KW-1133">Transmembrane helix</keyword>
<feature type="compositionally biased region" description="Polar residues" evidence="7">
    <location>
        <begin position="1"/>
        <end position="11"/>
    </location>
</feature>
<dbReference type="GO" id="GO:0016020">
    <property type="term" value="C:membrane"/>
    <property type="evidence" value="ECO:0007669"/>
    <property type="project" value="UniProtKB-SubCell"/>
</dbReference>
<protein>
    <recommendedName>
        <fullName evidence="9">Pheophorbide a oxygenase domain-containing protein</fullName>
    </recommendedName>
</protein>
<feature type="transmembrane region" description="Helical" evidence="8">
    <location>
        <begin position="443"/>
        <end position="461"/>
    </location>
</feature>
<evidence type="ECO:0000256" key="5">
    <source>
        <dbReference type="ARBA" id="ARBA00023002"/>
    </source>
</evidence>
<evidence type="ECO:0000313" key="10">
    <source>
        <dbReference type="EMBL" id="CAE0544122.1"/>
    </source>
</evidence>
<dbReference type="PANTHER" id="PTHR21266">
    <property type="entry name" value="IRON-SULFUR DOMAIN CONTAINING PROTEIN"/>
    <property type="match status" value="1"/>
</dbReference>
<keyword evidence="3" id="KW-0809">Transit peptide</keyword>
<keyword evidence="5" id="KW-0560">Oxidoreductase</keyword>
<feature type="compositionally biased region" description="Low complexity" evidence="7">
    <location>
        <begin position="45"/>
        <end position="65"/>
    </location>
</feature>
<dbReference type="Pfam" id="PF08417">
    <property type="entry name" value="PaO"/>
    <property type="match status" value="1"/>
</dbReference>
<comment type="subcellular location">
    <subcellularLocation>
        <location evidence="1">Membrane</location>
    </subcellularLocation>
</comment>
<evidence type="ECO:0000256" key="8">
    <source>
        <dbReference type="SAM" id="Phobius"/>
    </source>
</evidence>